<evidence type="ECO:0000313" key="4">
    <source>
        <dbReference type="Proteomes" id="UP000184164"/>
    </source>
</evidence>
<dbReference type="STRING" id="1484053.SAMN05444274_108106"/>
<accession>A0A1M5E713</accession>
<dbReference type="SUPFAM" id="SSF52788">
    <property type="entry name" value="Phosphotyrosine protein phosphatases I"/>
    <property type="match status" value="1"/>
</dbReference>
<dbReference type="AlphaFoldDB" id="A0A1M5E713"/>
<reference evidence="3 4" key="1">
    <citation type="submission" date="2016-11" db="EMBL/GenBank/DDBJ databases">
        <authorList>
            <person name="Jaros S."/>
            <person name="Januszkiewicz K."/>
            <person name="Wedrychowicz H."/>
        </authorList>
    </citation>
    <scope>NUCLEOTIDE SEQUENCE [LARGE SCALE GENOMIC DNA]</scope>
    <source>
        <strain evidence="3 4">DSM 26910</strain>
    </source>
</reference>
<dbReference type="Pfam" id="PF01451">
    <property type="entry name" value="LMWPc"/>
    <property type="match status" value="1"/>
</dbReference>
<dbReference type="InterPro" id="IPR036196">
    <property type="entry name" value="Ptyr_pPase_sf"/>
</dbReference>
<keyword evidence="1" id="KW-0059">Arsenical resistance</keyword>
<dbReference type="CDD" id="cd16345">
    <property type="entry name" value="LMWP_ArsC"/>
    <property type="match status" value="1"/>
</dbReference>
<dbReference type="InterPro" id="IPR023485">
    <property type="entry name" value="Ptyr_pPase"/>
</dbReference>
<evidence type="ECO:0000256" key="1">
    <source>
        <dbReference type="ARBA" id="ARBA00022849"/>
    </source>
</evidence>
<dbReference type="Gene3D" id="3.40.50.2300">
    <property type="match status" value="1"/>
</dbReference>
<dbReference type="OrthoDB" id="9799096at2"/>
<gene>
    <name evidence="3" type="ORF">SAMN05444274_108106</name>
</gene>
<name>A0A1M5E713_9BACT</name>
<dbReference type="PANTHER" id="PTHR43428:SF1">
    <property type="entry name" value="ARSENATE REDUCTASE"/>
    <property type="match status" value="1"/>
</dbReference>
<dbReference type="GO" id="GO:0046685">
    <property type="term" value="P:response to arsenic-containing substance"/>
    <property type="evidence" value="ECO:0007669"/>
    <property type="project" value="UniProtKB-KW"/>
</dbReference>
<dbReference type="PANTHER" id="PTHR43428">
    <property type="entry name" value="ARSENATE REDUCTASE"/>
    <property type="match status" value="1"/>
</dbReference>
<feature type="domain" description="Phosphotyrosine protein phosphatase I" evidence="2">
    <location>
        <begin position="1"/>
        <end position="135"/>
    </location>
</feature>
<protein>
    <submittedName>
        <fullName evidence="3">Arsenate reductase</fullName>
    </submittedName>
</protein>
<evidence type="ECO:0000313" key="3">
    <source>
        <dbReference type="EMBL" id="SHF74841.1"/>
    </source>
</evidence>
<proteinExistence type="predicted"/>
<dbReference type="RefSeq" id="WP_073002931.1">
    <property type="nucleotide sequence ID" value="NZ_FQUM01000008.1"/>
</dbReference>
<keyword evidence="4" id="KW-1185">Reference proteome</keyword>
<organism evidence="3 4">
    <name type="scientific">Mariniphaga anaerophila</name>
    <dbReference type="NCBI Taxonomy" id="1484053"/>
    <lineage>
        <taxon>Bacteria</taxon>
        <taxon>Pseudomonadati</taxon>
        <taxon>Bacteroidota</taxon>
        <taxon>Bacteroidia</taxon>
        <taxon>Marinilabiliales</taxon>
        <taxon>Prolixibacteraceae</taxon>
        <taxon>Mariniphaga</taxon>
    </lineage>
</organism>
<dbReference type="SMART" id="SM00226">
    <property type="entry name" value="LMWPc"/>
    <property type="match status" value="1"/>
</dbReference>
<dbReference type="EMBL" id="FQUM01000008">
    <property type="protein sequence ID" value="SHF74841.1"/>
    <property type="molecule type" value="Genomic_DNA"/>
</dbReference>
<sequence length="145" mass="16973">MKIFFLSNQNSCRSQMAEAILRSYNKNIEIYSAGIKPTDHVSPIAIEVMAEIGISLKPQVPQHYSKFDDMEFDYLITVGDGTVEQLQVPPIKCKRKMHLGFHNPYQCSNDKEEIKQKCREIRDEIKTEMDYFYYRILKKQIDKSA</sequence>
<dbReference type="Proteomes" id="UP000184164">
    <property type="component" value="Unassembled WGS sequence"/>
</dbReference>
<evidence type="ECO:0000259" key="2">
    <source>
        <dbReference type="SMART" id="SM00226"/>
    </source>
</evidence>